<gene>
    <name evidence="4" type="ORF">FCALED_LOCUS7119</name>
</gene>
<dbReference type="Gene3D" id="2.60.34.10">
    <property type="entry name" value="Substrate Binding Domain Of DNAk, Chain A, domain 1"/>
    <property type="match status" value="1"/>
</dbReference>
<dbReference type="SUPFAM" id="SSF53067">
    <property type="entry name" value="Actin-like ATPase domain"/>
    <property type="match status" value="1"/>
</dbReference>
<dbReference type="Pfam" id="PF00012">
    <property type="entry name" value="HSP70"/>
    <property type="match status" value="1"/>
</dbReference>
<accession>A0A9N9BMV6</accession>
<comment type="similarity">
    <text evidence="1">Belongs to the heat shock protein 70 family.</text>
</comment>
<dbReference type="FunFam" id="3.90.640.10:FF:000134">
    <property type="entry name" value="Heat shock cognate 71 kDa protein"/>
    <property type="match status" value="1"/>
</dbReference>
<dbReference type="Gene3D" id="3.30.420.40">
    <property type="match status" value="3"/>
</dbReference>
<dbReference type="InterPro" id="IPR043129">
    <property type="entry name" value="ATPase_NBD"/>
</dbReference>
<evidence type="ECO:0000313" key="4">
    <source>
        <dbReference type="EMBL" id="CAG8571506.1"/>
    </source>
</evidence>
<keyword evidence="2" id="KW-0547">Nucleotide-binding</keyword>
<reference evidence="4" key="1">
    <citation type="submission" date="2021-06" db="EMBL/GenBank/DDBJ databases">
        <authorList>
            <person name="Kallberg Y."/>
            <person name="Tangrot J."/>
            <person name="Rosling A."/>
        </authorList>
    </citation>
    <scope>NUCLEOTIDE SEQUENCE</scope>
    <source>
        <strain evidence="4">UK204</strain>
    </source>
</reference>
<dbReference type="InterPro" id="IPR013126">
    <property type="entry name" value="Hsp_70_fam"/>
</dbReference>
<protein>
    <submittedName>
        <fullName evidence="4">7774_t:CDS:1</fullName>
    </submittedName>
</protein>
<evidence type="ECO:0000256" key="1">
    <source>
        <dbReference type="ARBA" id="ARBA00007381"/>
    </source>
</evidence>
<dbReference type="OrthoDB" id="3257966at2759"/>
<keyword evidence="3" id="KW-0067">ATP-binding</keyword>
<comment type="caution">
    <text evidence="4">The sequence shown here is derived from an EMBL/GenBank/DDBJ whole genome shotgun (WGS) entry which is preliminary data.</text>
</comment>
<dbReference type="InterPro" id="IPR029047">
    <property type="entry name" value="HSP70_peptide-bd_sf"/>
</dbReference>
<dbReference type="PRINTS" id="PR00301">
    <property type="entry name" value="HEATSHOCK70"/>
</dbReference>
<proteinExistence type="inferred from homology"/>
<dbReference type="GO" id="GO:0140662">
    <property type="term" value="F:ATP-dependent protein folding chaperone"/>
    <property type="evidence" value="ECO:0007669"/>
    <property type="project" value="InterPro"/>
</dbReference>
<dbReference type="PANTHER" id="PTHR19375">
    <property type="entry name" value="HEAT SHOCK PROTEIN 70KDA"/>
    <property type="match status" value="1"/>
</dbReference>
<evidence type="ECO:0000256" key="3">
    <source>
        <dbReference type="ARBA" id="ARBA00022840"/>
    </source>
</evidence>
<evidence type="ECO:0000313" key="5">
    <source>
        <dbReference type="Proteomes" id="UP000789570"/>
    </source>
</evidence>
<dbReference type="SUPFAM" id="SSF100920">
    <property type="entry name" value="Heat shock protein 70kD (HSP70), peptide-binding domain"/>
    <property type="match status" value="1"/>
</dbReference>
<dbReference type="Gene3D" id="3.90.640.10">
    <property type="entry name" value="Actin, Chain A, domain 4"/>
    <property type="match status" value="1"/>
</dbReference>
<dbReference type="Proteomes" id="UP000789570">
    <property type="component" value="Unassembled WGS sequence"/>
</dbReference>
<evidence type="ECO:0000256" key="2">
    <source>
        <dbReference type="ARBA" id="ARBA00022741"/>
    </source>
</evidence>
<name>A0A9N9BMV6_9GLOM</name>
<organism evidence="4 5">
    <name type="scientific">Funneliformis caledonium</name>
    <dbReference type="NCBI Taxonomy" id="1117310"/>
    <lineage>
        <taxon>Eukaryota</taxon>
        <taxon>Fungi</taxon>
        <taxon>Fungi incertae sedis</taxon>
        <taxon>Mucoromycota</taxon>
        <taxon>Glomeromycotina</taxon>
        <taxon>Glomeromycetes</taxon>
        <taxon>Glomerales</taxon>
        <taxon>Glomeraceae</taxon>
        <taxon>Funneliformis</taxon>
    </lineage>
</organism>
<dbReference type="AlphaFoldDB" id="A0A9N9BMV6"/>
<sequence length="200" mass="22661">MLSTAADTTSEFIDSKSVAGDTHLGDEDYNNRLVNHFVQEFNRKFKEDFTINVRTFRRLRIACECAKRELSSSLKSSIEIDSIFKGIDFYTSLTRAKFEELNQNLFQSTMKHVEKFFNDKELNKSVNPDEAMAYGAAIQAAILSGDTSEKSQDLLLLNITTLSLGLETTSGIITPFIKCNTTVLLKNPKLFQQILKINRK</sequence>
<dbReference type="GO" id="GO:0005524">
    <property type="term" value="F:ATP binding"/>
    <property type="evidence" value="ECO:0007669"/>
    <property type="project" value="UniProtKB-KW"/>
</dbReference>
<dbReference type="EMBL" id="CAJVPQ010001821">
    <property type="protein sequence ID" value="CAG8571506.1"/>
    <property type="molecule type" value="Genomic_DNA"/>
</dbReference>
<keyword evidence="5" id="KW-1185">Reference proteome</keyword>